<name>A0A964UJF5_9ACTN</name>
<dbReference type="AlphaFoldDB" id="A0A964UJF5"/>
<evidence type="ECO:0000313" key="2">
    <source>
        <dbReference type="EMBL" id="NBE50194.1"/>
    </source>
</evidence>
<accession>A0A964UJF5</accession>
<keyword evidence="3" id="KW-1185">Reference proteome</keyword>
<dbReference type="RefSeq" id="WP_161693057.1">
    <property type="nucleotide sequence ID" value="NZ_JAAAHS010000006.1"/>
</dbReference>
<protein>
    <submittedName>
        <fullName evidence="2">Uncharacterized protein</fullName>
    </submittedName>
</protein>
<dbReference type="EMBL" id="JAAAHS010000006">
    <property type="protein sequence ID" value="NBE50194.1"/>
    <property type="molecule type" value="Genomic_DNA"/>
</dbReference>
<comment type="caution">
    <text evidence="2">The sequence shown here is derived from an EMBL/GenBank/DDBJ whole genome shotgun (WGS) entry which is preliminary data.</text>
</comment>
<sequence>MTKMKQRELTRRWRPAAVAEVDRVAGQMSDPMDLLKRDDYPSIDAGQPATI</sequence>
<proteinExistence type="predicted"/>
<gene>
    <name evidence="2" type="ORF">GUY60_01865</name>
</gene>
<evidence type="ECO:0000313" key="3">
    <source>
        <dbReference type="Proteomes" id="UP000598297"/>
    </source>
</evidence>
<organism evidence="2 3">
    <name type="scientific">Streptomyces boluensis</name>
    <dbReference type="NCBI Taxonomy" id="1775135"/>
    <lineage>
        <taxon>Bacteria</taxon>
        <taxon>Bacillati</taxon>
        <taxon>Actinomycetota</taxon>
        <taxon>Actinomycetes</taxon>
        <taxon>Kitasatosporales</taxon>
        <taxon>Streptomycetaceae</taxon>
        <taxon>Streptomyces</taxon>
    </lineage>
</organism>
<dbReference type="Proteomes" id="UP000598297">
    <property type="component" value="Unassembled WGS sequence"/>
</dbReference>
<reference evidence="2" key="1">
    <citation type="submission" date="2020-01" db="EMBL/GenBank/DDBJ databases">
        <title>Whole-genome analyses of novel actinobacteria.</title>
        <authorList>
            <person name="Sahin N."/>
        </authorList>
    </citation>
    <scope>NUCLEOTIDE SEQUENCE</scope>
    <source>
        <strain evidence="2">YC537</strain>
    </source>
</reference>
<evidence type="ECO:0000256" key="1">
    <source>
        <dbReference type="SAM" id="MobiDB-lite"/>
    </source>
</evidence>
<feature type="region of interest" description="Disordered" evidence="1">
    <location>
        <begin position="30"/>
        <end position="51"/>
    </location>
</feature>